<dbReference type="Gene3D" id="2.40.110.10">
    <property type="entry name" value="Butyryl-CoA Dehydrogenase, subunit A, domain 2"/>
    <property type="match status" value="1"/>
</dbReference>
<dbReference type="Pfam" id="PF02770">
    <property type="entry name" value="Acyl-CoA_dh_M"/>
    <property type="match status" value="1"/>
</dbReference>
<organism evidence="11 12">
    <name type="scientific">Desmophyllum pertusum</name>
    <dbReference type="NCBI Taxonomy" id="174260"/>
    <lineage>
        <taxon>Eukaryota</taxon>
        <taxon>Metazoa</taxon>
        <taxon>Cnidaria</taxon>
        <taxon>Anthozoa</taxon>
        <taxon>Hexacorallia</taxon>
        <taxon>Scleractinia</taxon>
        <taxon>Caryophylliina</taxon>
        <taxon>Caryophylliidae</taxon>
        <taxon>Desmophyllum</taxon>
    </lineage>
</organism>
<dbReference type="Gene3D" id="1.20.140.10">
    <property type="entry name" value="Butyryl-CoA Dehydrogenase, subunit A, domain 3"/>
    <property type="match status" value="1"/>
</dbReference>
<dbReference type="CDD" id="cd02603">
    <property type="entry name" value="HAD_sEH-N_like"/>
    <property type="match status" value="1"/>
</dbReference>
<accession>A0A9W9Z8R0</accession>
<evidence type="ECO:0000259" key="9">
    <source>
        <dbReference type="Pfam" id="PF02770"/>
    </source>
</evidence>
<dbReference type="PRINTS" id="PR00413">
    <property type="entry name" value="HADHALOGNASE"/>
</dbReference>
<evidence type="ECO:0000256" key="6">
    <source>
        <dbReference type="ARBA" id="ARBA00023002"/>
    </source>
</evidence>
<evidence type="ECO:0000313" key="12">
    <source>
        <dbReference type="Proteomes" id="UP001163046"/>
    </source>
</evidence>
<dbReference type="InterPro" id="IPR046373">
    <property type="entry name" value="Acyl-CoA_Oxase/DH_mid-dom_sf"/>
</dbReference>
<feature type="domain" description="Acyl-CoA dehydrogenase/oxidase N-terminal" evidence="10">
    <location>
        <begin position="633"/>
        <end position="756"/>
    </location>
</feature>
<dbReference type="NCBIfam" id="TIGR02247">
    <property type="entry name" value="HAD-1A3-hyp"/>
    <property type="match status" value="1"/>
</dbReference>
<dbReference type="InterPro" id="IPR037069">
    <property type="entry name" value="AcylCoA_DH/ox_N_sf"/>
</dbReference>
<dbReference type="SUPFAM" id="SSF56645">
    <property type="entry name" value="Acyl-CoA dehydrogenase NM domain-like"/>
    <property type="match status" value="1"/>
</dbReference>
<dbReference type="Pfam" id="PF02771">
    <property type="entry name" value="Acyl-CoA_dh_N"/>
    <property type="match status" value="1"/>
</dbReference>
<evidence type="ECO:0000256" key="5">
    <source>
        <dbReference type="ARBA" id="ARBA00022990"/>
    </source>
</evidence>
<evidence type="ECO:0000259" key="8">
    <source>
        <dbReference type="Pfam" id="PF01636"/>
    </source>
</evidence>
<dbReference type="InterPro" id="IPR036250">
    <property type="entry name" value="AcylCo_DH-like_C"/>
</dbReference>
<evidence type="ECO:0000256" key="4">
    <source>
        <dbReference type="ARBA" id="ARBA00022827"/>
    </source>
</evidence>
<evidence type="ECO:0000256" key="1">
    <source>
        <dbReference type="ARBA" id="ARBA00001974"/>
    </source>
</evidence>
<feature type="domain" description="Acyl-CoA oxidase/dehydrogenase middle" evidence="9">
    <location>
        <begin position="760"/>
        <end position="861"/>
    </location>
</feature>
<dbReference type="SUPFAM" id="SSF47203">
    <property type="entry name" value="Acyl-CoA dehydrogenase C-terminal domain-like"/>
    <property type="match status" value="1"/>
</dbReference>
<dbReference type="PANTHER" id="PTHR47829">
    <property type="entry name" value="HYDROLASE, PUTATIVE (AFU_ORTHOLOGUE AFUA_1G12880)-RELATED"/>
    <property type="match status" value="1"/>
</dbReference>
<dbReference type="InterPro" id="IPR013786">
    <property type="entry name" value="AcylCoA_DH/ox_N"/>
</dbReference>
<dbReference type="SFLD" id="SFLDS00003">
    <property type="entry name" value="Haloacid_Dehalogenase"/>
    <property type="match status" value="1"/>
</dbReference>
<evidence type="ECO:0000259" key="10">
    <source>
        <dbReference type="Pfam" id="PF02771"/>
    </source>
</evidence>
<dbReference type="InterPro" id="IPR009100">
    <property type="entry name" value="AcylCoA_DH/oxidase_NM_dom_sf"/>
</dbReference>
<dbReference type="FunFam" id="1.20.140.10:FF:000018">
    <property type="entry name" value="Acyl-CoA dehydrogenase family member 10"/>
    <property type="match status" value="1"/>
</dbReference>
<keyword evidence="3" id="KW-0285">Flavoprotein</keyword>
<dbReference type="PANTHER" id="PTHR47829:SF3">
    <property type="entry name" value="AMINOGLYCOSIDE PHOSPHOTRANSFERASE DOMAIN-CONTAINING PROTEIN"/>
    <property type="match status" value="1"/>
</dbReference>
<keyword evidence="12" id="KW-1185">Reference proteome</keyword>
<dbReference type="Gene3D" id="1.10.540.10">
    <property type="entry name" value="Acyl-CoA dehydrogenase/oxidase, N-terminal domain"/>
    <property type="match status" value="1"/>
</dbReference>
<dbReference type="EMBL" id="MU826381">
    <property type="protein sequence ID" value="KAJ7377253.1"/>
    <property type="molecule type" value="Genomic_DNA"/>
</dbReference>
<dbReference type="Pfam" id="PF00441">
    <property type="entry name" value="Acyl-CoA_dh_1"/>
    <property type="match status" value="1"/>
</dbReference>
<dbReference type="GO" id="GO:0016627">
    <property type="term" value="F:oxidoreductase activity, acting on the CH-CH group of donors"/>
    <property type="evidence" value="ECO:0007669"/>
    <property type="project" value="InterPro"/>
</dbReference>
<dbReference type="CDD" id="cd05154">
    <property type="entry name" value="ACAD10_11_N-like"/>
    <property type="match status" value="1"/>
</dbReference>
<dbReference type="InterPro" id="IPR011009">
    <property type="entry name" value="Kinase-like_dom_sf"/>
</dbReference>
<dbReference type="InterPro" id="IPR023198">
    <property type="entry name" value="PGP-like_dom2"/>
</dbReference>
<dbReference type="SFLD" id="SFLDG01129">
    <property type="entry name" value="C1.5:_HAD__Beta-PGM__Phosphata"/>
    <property type="match status" value="1"/>
</dbReference>
<gene>
    <name evidence="11" type="primary">ACAD10</name>
    <name evidence="11" type="ORF">OS493_030064</name>
</gene>
<dbReference type="InterPro" id="IPR006439">
    <property type="entry name" value="HAD-SF_hydro_IA"/>
</dbReference>
<dbReference type="FunFam" id="2.40.110.10:FF:000002">
    <property type="entry name" value="Acyl-CoA dehydrogenase fadE12"/>
    <property type="match status" value="1"/>
</dbReference>
<dbReference type="Gene3D" id="1.10.150.240">
    <property type="entry name" value="Putative phosphatase, domain 2"/>
    <property type="match status" value="1"/>
</dbReference>
<dbReference type="InterPro" id="IPR041726">
    <property type="entry name" value="ACAD10_11_N"/>
</dbReference>
<evidence type="ECO:0000259" key="7">
    <source>
        <dbReference type="Pfam" id="PF00441"/>
    </source>
</evidence>
<feature type="domain" description="Acyl-CoA dehydrogenase/oxidase C-terminal" evidence="7">
    <location>
        <begin position="873"/>
        <end position="1022"/>
    </location>
</feature>
<keyword evidence="6" id="KW-0560">Oxidoreductase</keyword>
<reference evidence="11" key="1">
    <citation type="submission" date="2023-01" db="EMBL/GenBank/DDBJ databases">
        <title>Genome assembly of the deep-sea coral Lophelia pertusa.</title>
        <authorList>
            <person name="Herrera S."/>
            <person name="Cordes E."/>
        </authorList>
    </citation>
    <scope>NUCLEOTIDE SEQUENCE</scope>
    <source>
        <strain evidence="11">USNM1676648</strain>
        <tissue evidence="11">Polyp</tissue>
    </source>
</reference>
<sequence>MIPQLRSLRYLHLRALRLFHPRHYASHPSIKPKAVAFDMGGVVVPSPSPLFAQFVDSHGLQRGSLVSAINAGGERGVWAQLERGTLLPEEFARKFGEVLQSMTGKSVNMKELLPSIETAMFEPYPEVLTAIECIRAEGLKTALVTNNWLMEDGKSFCPVDRKHFDVVIESAVEGTRKPEERFYLTLLDRLKMNPEEVVFLDDLGPNLKAAQKMGFRTIKVDDVRSALSELESILNFPLKGFAPGTTAVRKTHQIPVDSLVNYLQNELGLHQEDPPTVRQFKHGQSNPTYYVEYGGQRLVIRKKPPGKLLPSAHAVEREYKVMKALGSAGVPVPKTLALCEDTSILGTPFYVMEYAQGRLFKDPSLPGMTVEERKEIYHAMNETLFKIHNVDIDAVGLGDFGKRGSYIRRQTERWAKQYEASKTQDIPTMDKLIAWLLENVPANDTTTVVHGDFRLVRQFNFDEQKPEVIAILDWELSTLGDPLSDVAYNCLPHHLPPNFPALKGFADRDPSSLGIPSDTQYMQEYCQRAAIPPVDNWNFYMAFSFFRVAAILQGVYKRALQGQASSENAKSVGMLAETMAKTGWKLACKGSGSSSGTSGGGLGGTKRMYSTSSHVATPGPLPIDLMSLPSRVQEMYKKLADFMEEHVYPNEAELNRHQASEHCWTPHPLVEEIKEKARSAGLWNLFVPVEADPDVRYGAGLTNVEYAYLCEMMGKSIYGPEMFNCSAPDTGNMEVLIKYGTNEQQERWLQPLLDGKIRSCFAMTEPQVASSDATNIESSITLDGDHYVINGHKWWTSGGMDPRCKICIFMGKTDPDAPRHKQQAMILVPMDTPGVTVVRPLSVLGYQDPPCGHAEVIFQDVRVPKENILLGPGRGFEIAQGRLGPGRIHHCMRLIGQAERSLELMIERVKSRVAFGKPLVQQGTILEDIAESRIEIEQARLLTLKAAHLMDTVGNKVAAPEIAMIKVIAPRMAQNVVDRAMQAFGGAGLSSDQPLAQFWSWARILRLADGPDEVHLGAVAKREVNKANTKE</sequence>
<dbReference type="InterPro" id="IPR023214">
    <property type="entry name" value="HAD_sf"/>
</dbReference>
<dbReference type="Proteomes" id="UP001163046">
    <property type="component" value="Unassembled WGS sequence"/>
</dbReference>
<dbReference type="InterPro" id="IPR002575">
    <property type="entry name" value="Aminoglycoside_PTrfase"/>
</dbReference>
<comment type="cofactor">
    <cofactor evidence="1">
        <name>FAD</name>
        <dbReference type="ChEBI" id="CHEBI:57692"/>
    </cofactor>
</comment>
<feature type="domain" description="Aminoglycoside phosphotransferase" evidence="8">
    <location>
        <begin position="276"/>
        <end position="490"/>
    </location>
</feature>
<dbReference type="InterPro" id="IPR011945">
    <property type="entry name" value="HAD-SF_ppase_IA/epoxid_hydro_N"/>
</dbReference>
<dbReference type="InterPro" id="IPR052898">
    <property type="entry name" value="ACAD10-like"/>
</dbReference>
<comment type="caution">
    <text evidence="11">The sequence shown here is derived from an EMBL/GenBank/DDBJ whole genome shotgun (WGS) entry which is preliminary data.</text>
</comment>
<evidence type="ECO:0000313" key="11">
    <source>
        <dbReference type="EMBL" id="KAJ7377253.1"/>
    </source>
</evidence>
<dbReference type="SUPFAM" id="SSF56784">
    <property type="entry name" value="HAD-like"/>
    <property type="match status" value="1"/>
</dbReference>
<name>A0A9W9Z8R0_9CNID</name>
<dbReference type="InterPro" id="IPR036412">
    <property type="entry name" value="HAD-like_sf"/>
</dbReference>
<proteinExistence type="inferred from homology"/>
<evidence type="ECO:0000256" key="3">
    <source>
        <dbReference type="ARBA" id="ARBA00022630"/>
    </source>
</evidence>
<keyword evidence="5" id="KW-0007">Acetylation</keyword>
<dbReference type="Pfam" id="PF00702">
    <property type="entry name" value="Hydrolase"/>
    <property type="match status" value="1"/>
</dbReference>
<dbReference type="GO" id="GO:0050660">
    <property type="term" value="F:flavin adenine dinucleotide binding"/>
    <property type="evidence" value="ECO:0007669"/>
    <property type="project" value="InterPro"/>
</dbReference>
<dbReference type="SUPFAM" id="SSF56112">
    <property type="entry name" value="Protein kinase-like (PK-like)"/>
    <property type="match status" value="1"/>
</dbReference>
<protein>
    <submittedName>
        <fullName evidence="11">Acyl-CoA dehydrogenase member 10</fullName>
    </submittedName>
</protein>
<keyword evidence="4" id="KW-0274">FAD</keyword>
<comment type="similarity">
    <text evidence="2">Belongs to the acyl-CoA dehydrogenase family.</text>
</comment>
<dbReference type="Pfam" id="PF01636">
    <property type="entry name" value="APH"/>
    <property type="match status" value="1"/>
</dbReference>
<dbReference type="Gene3D" id="3.30.200.20">
    <property type="entry name" value="Phosphorylase Kinase, domain 1"/>
    <property type="match status" value="1"/>
</dbReference>
<dbReference type="Gene3D" id="3.40.50.1000">
    <property type="entry name" value="HAD superfamily/HAD-like"/>
    <property type="match status" value="1"/>
</dbReference>
<evidence type="ECO:0000256" key="2">
    <source>
        <dbReference type="ARBA" id="ARBA00009347"/>
    </source>
</evidence>
<dbReference type="InterPro" id="IPR006091">
    <property type="entry name" value="Acyl-CoA_Oxase/DH_mid-dom"/>
</dbReference>
<dbReference type="OrthoDB" id="434771at2759"/>
<dbReference type="AlphaFoldDB" id="A0A9W9Z8R0"/>
<dbReference type="Gene3D" id="3.90.1200.10">
    <property type="match status" value="1"/>
</dbReference>
<dbReference type="NCBIfam" id="TIGR01509">
    <property type="entry name" value="HAD-SF-IA-v3"/>
    <property type="match status" value="1"/>
</dbReference>
<dbReference type="InterPro" id="IPR009075">
    <property type="entry name" value="AcylCo_DH/oxidase_C"/>
</dbReference>